<protein>
    <submittedName>
        <fullName evidence="1">Uncharacterized protein</fullName>
    </submittedName>
</protein>
<organism evidence="1">
    <name type="scientific">marine metagenome</name>
    <dbReference type="NCBI Taxonomy" id="408172"/>
    <lineage>
        <taxon>unclassified sequences</taxon>
        <taxon>metagenomes</taxon>
        <taxon>ecological metagenomes</taxon>
    </lineage>
</organism>
<gene>
    <name evidence="1" type="ORF">METZ01_LOCUS367830</name>
</gene>
<dbReference type="EMBL" id="UINC01132572">
    <property type="protein sequence ID" value="SVD14976.1"/>
    <property type="molecule type" value="Genomic_DNA"/>
</dbReference>
<accession>A0A382SYL4</accession>
<reference evidence="1" key="1">
    <citation type="submission" date="2018-05" db="EMBL/GenBank/DDBJ databases">
        <authorList>
            <person name="Lanie J.A."/>
            <person name="Ng W.-L."/>
            <person name="Kazmierczak K.M."/>
            <person name="Andrzejewski T.M."/>
            <person name="Davidsen T.M."/>
            <person name="Wayne K.J."/>
            <person name="Tettelin H."/>
            <person name="Glass J.I."/>
            <person name="Rusch D."/>
            <person name="Podicherti R."/>
            <person name="Tsui H.-C.T."/>
            <person name="Winkler M.E."/>
        </authorList>
    </citation>
    <scope>NUCLEOTIDE SEQUENCE</scope>
</reference>
<proteinExistence type="predicted"/>
<evidence type="ECO:0000313" key="1">
    <source>
        <dbReference type="EMBL" id="SVD14976.1"/>
    </source>
</evidence>
<dbReference type="AlphaFoldDB" id="A0A382SYL4"/>
<feature type="non-terminal residue" evidence="1">
    <location>
        <position position="1"/>
    </location>
</feature>
<sequence>IIVGSALLEAIESGQPPAEFLTGLRTQVR</sequence>
<name>A0A382SYL4_9ZZZZ</name>